<keyword evidence="1" id="KW-1133">Transmembrane helix</keyword>
<gene>
    <name evidence="2" type="ORF">BN580_00024</name>
</gene>
<evidence type="ECO:0000313" key="2">
    <source>
        <dbReference type="EMBL" id="CDC77777.1"/>
    </source>
</evidence>
<feature type="transmembrane region" description="Helical" evidence="1">
    <location>
        <begin position="39"/>
        <end position="60"/>
    </location>
</feature>
<dbReference type="Proteomes" id="UP000017938">
    <property type="component" value="Unassembled WGS sequence"/>
</dbReference>
<proteinExistence type="predicted"/>
<dbReference type="AlphaFoldDB" id="R6V4R5"/>
<organism evidence="2 3">
    <name type="scientific">Candidatus Colimorpha enterica</name>
    <dbReference type="NCBI Taxonomy" id="3083063"/>
    <lineage>
        <taxon>Bacteria</taxon>
        <taxon>Pseudomonadati</taxon>
        <taxon>Bacteroidota</taxon>
        <taxon>Bacteroidia</taxon>
        <taxon>Bacteroidales</taxon>
        <taxon>Candidatus Colimorpha</taxon>
    </lineage>
</organism>
<keyword evidence="1" id="KW-0472">Membrane</keyword>
<sequence>MNNDVFLNAVGNGDVLKVNIFLNSFVYDRRVQFVQMGKLCYIIGTLICLVISNFTVDLLIGTVKRECDFTISIMESKDNLISRNFLCKLNSCVRSSILICRGRKGIINLNPFSILIMTVNGHIIPDSHNGPIRIVKVFRILFTPIFQFIDIGSKITVR</sequence>
<name>R6V4R5_9BACT</name>
<accession>R6V4R5</accession>
<dbReference type="EMBL" id="CBFW010000448">
    <property type="protein sequence ID" value="CDC77777.1"/>
    <property type="molecule type" value="Genomic_DNA"/>
</dbReference>
<comment type="caution">
    <text evidence="2">The sequence shown here is derived from an EMBL/GenBank/DDBJ whole genome shotgun (WGS) entry which is preliminary data.</text>
</comment>
<keyword evidence="1" id="KW-0812">Transmembrane</keyword>
<protein>
    <submittedName>
        <fullName evidence="2">Uncharacterized protein</fullName>
    </submittedName>
</protein>
<reference evidence="2" key="1">
    <citation type="submission" date="2012-11" db="EMBL/GenBank/DDBJ databases">
        <title>Dependencies among metagenomic species, viruses, plasmids and units of genetic variation.</title>
        <authorList>
            <person name="Nielsen H.B."/>
            <person name="Almeida M."/>
            <person name="Juncker A.S."/>
            <person name="Rasmussen S."/>
            <person name="Li J."/>
            <person name="Sunagawa S."/>
            <person name="Plichta D."/>
            <person name="Gautier L."/>
            <person name="Le Chatelier E."/>
            <person name="Peletier E."/>
            <person name="Bonde I."/>
            <person name="Nielsen T."/>
            <person name="Manichanh C."/>
            <person name="Arumugam M."/>
            <person name="Batto J."/>
            <person name="Santos M.B.Q.D."/>
            <person name="Blom N."/>
            <person name="Borruel N."/>
            <person name="Burgdorf K.S."/>
            <person name="Boumezbeur F."/>
            <person name="Casellas F."/>
            <person name="Dore J."/>
            <person name="Guarner F."/>
            <person name="Hansen T."/>
            <person name="Hildebrand F."/>
            <person name="Kaas R.S."/>
            <person name="Kennedy S."/>
            <person name="Kristiansen K."/>
            <person name="Kultima J.R."/>
            <person name="Leonard P."/>
            <person name="Levenez F."/>
            <person name="Lund O."/>
            <person name="Moumen B."/>
            <person name="Le Paslier D."/>
            <person name="Pons N."/>
            <person name="Pedersen O."/>
            <person name="Prifti E."/>
            <person name="Qin J."/>
            <person name="Raes J."/>
            <person name="Tap J."/>
            <person name="Tims S."/>
            <person name="Ussery D.W."/>
            <person name="Yamada T."/>
            <person name="MetaHit consortium"/>
            <person name="Renault P."/>
            <person name="Sicheritz-Ponten T."/>
            <person name="Bork P."/>
            <person name="Wang J."/>
            <person name="Brunak S."/>
            <person name="Ehrlich S.D."/>
        </authorList>
    </citation>
    <scope>NUCLEOTIDE SEQUENCE [LARGE SCALE GENOMIC DNA]</scope>
</reference>
<evidence type="ECO:0000256" key="1">
    <source>
        <dbReference type="SAM" id="Phobius"/>
    </source>
</evidence>
<evidence type="ECO:0000313" key="3">
    <source>
        <dbReference type="Proteomes" id="UP000017938"/>
    </source>
</evidence>